<accession>A0A7V4WV37</accession>
<dbReference type="EMBL" id="DRQG01000070">
    <property type="protein sequence ID" value="HGY55503.1"/>
    <property type="molecule type" value="Genomic_DNA"/>
</dbReference>
<name>A0A7V4WV37_CALAY</name>
<evidence type="ECO:0008006" key="3">
    <source>
        <dbReference type="Google" id="ProtNLM"/>
    </source>
</evidence>
<proteinExistence type="predicted"/>
<evidence type="ECO:0000256" key="1">
    <source>
        <dbReference type="SAM" id="SignalP"/>
    </source>
</evidence>
<sequence>MIRKTVFFLILFMSFVHAQESAVKPDIWASFRYFLGAWDGVETGRSGYGKGSREYKLILNEQYLFFSNRSVFKPQEKNPTGEIHEDWTFFSYDRIRNTYVVRQFNSEGFINQFVLDSLSADTSTFVFVTEQLENLPAGFKARLTYIIQNENEFNEKFELAPPGQGYQLFLNNFWKRKNTGNTGNNNE</sequence>
<dbReference type="Proteomes" id="UP000885779">
    <property type="component" value="Unassembled WGS sequence"/>
</dbReference>
<comment type="caution">
    <text evidence="2">The sequence shown here is derived from an EMBL/GenBank/DDBJ whole genome shotgun (WGS) entry which is preliminary data.</text>
</comment>
<feature type="signal peptide" evidence="1">
    <location>
        <begin position="1"/>
        <end position="18"/>
    </location>
</feature>
<evidence type="ECO:0000313" key="2">
    <source>
        <dbReference type="EMBL" id="HGY55503.1"/>
    </source>
</evidence>
<feature type="chain" id="PRO_5030575088" description="DUF1794 domain-containing protein" evidence="1">
    <location>
        <begin position="19"/>
        <end position="187"/>
    </location>
</feature>
<keyword evidence="1" id="KW-0732">Signal</keyword>
<protein>
    <recommendedName>
        <fullName evidence="3">DUF1794 domain-containing protein</fullName>
    </recommendedName>
</protein>
<organism evidence="2">
    <name type="scientific">Caldithrix abyssi</name>
    <dbReference type="NCBI Taxonomy" id="187145"/>
    <lineage>
        <taxon>Bacteria</taxon>
        <taxon>Pseudomonadati</taxon>
        <taxon>Calditrichota</taxon>
        <taxon>Calditrichia</taxon>
        <taxon>Calditrichales</taxon>
        <taxon>Calditrichaceae</taxon>
        <taxon>Caldithrix</taxon>
    </lineage>
</organism>
<dbReference type="AlphaFoldDB" id="A0A7V4WV37"/>
<gene>
    <name evidence="2" type="ORF">ENK44_07380</name>
</gene>
<reference evidence="2" key="1">
    <citation type="journal article" date="2020" name="mSystems">
        <title>Genome- and Community-Level Interaction Insights into Carbon Utilization and Element Cycling Functions of Hydrothermarchaeota in Hydrothermal Sediment.</title>
        <authorList>
            <person name="Zhou Z."/>
            <person name="Liu Y."/>
            <person name="Xu W."/>
            <person name="Pan J."/>
            <person name="Luo Z.H."/>
            <person name="Li M."/>
        </authorList>
    </citation>
    <scope>NUCLEOTIDE SEQUENCE [LARGE SCALE GENOMIC DNA]</scope>
    <source>
        <strain evidence="2">HyVt-577</strain>
    </source>
</reference>